<name>A0A2S5BAD2_9BASI</name>
<evidence type="ECO:0000313" key="2">
    <source>
        <dbReference type="Proteomes" id="UP000237144"/>
    </source>
</evidence>
<gene>
    <name evidence="1" type="ORF">BMF94_3270</name>
</gene>
<organism evidence="1 2">
    <name type="scientific">Rhodotorula taiwanensis</name>
    <dbReference type="NCBI Taxonomy" id="741276"/>
    <lineage>
        <taxon>Eukaryota</taxon>
        <taxon>Fungi</taxon>
        <taxon>Dikarya</taxon>
        <taxon>Basidiomycota</taxon>
        <taxon>Pucciniomycotina</taxon>
        <taxon>Microbotryomycetes</taxon>
        <taxon>Sporidiobolales</taxon>
        <taxon>Sporidiobolaceae</taxon>
        <taxon>Rhodotorula</taxon>
    </lineage>
</organism>
<dbReference type="EMBL" id="PJQD01000035">
    <property type="protein sequence ID" value="POY73732.1"/>
    <property type="molecule type" value="Genomic_DNA"/>
</dbReference>
<keyword evidence="2" id="KW-1185">Reference proteome</keyword>
<dbReference type="OrthoDB" id="269173at2759"/>
<proteinExistence type="predicted"/>
<dbReference type="Proteomes" id="UP000237144">
    <property type="component" value="Unassembled WGS sequence"/>
</dbReference>
<dbReference type="AlphaFoldDB" id="A0A2S5BAD2"/>
<dbReference type="STRING" id="741276.A0A2S5BAD2"/>
<protein>
    <submittedName>
        <fullName evidence="1">Uncharacterized protein</fullName>
    </submittedName>
</protein>
<comment type="caution">
    <text evidence="1">The sequence shown here is derived from an EMBL/GenBank/DDBJ whole genome shotgun (WGS) entry which is preliminary data.</text>
</comment>
<evidence type="ECO:0000313" key="1">
    <source>
        <dbReference type="EMBL" id="POY73732.1"/>
    </source>
</evidence>
<accession>A0A2S5BAD2</accession>
<sequence>MAGAFGVHALAPSSGNKAATWGMANQYAILNGIGLQATWQYPI</sequence>
<reference evidence="1 2" key="1">
    <citation type="journal article" date="2018" name="Front. Microbiol.">
        <title>Prospects for Fungal Bioremediation of Acidic Radioactive Waste Sites: Characterization and Genome Sequence of Rhodotorula taiwanensis MD1149.</title>
        <authorList>
            <person name="Tkavc R."/>
            <person name="Matrosova V.Y."/>
            <person name="Grichenko O.E."/>
            <person name="Gostincar C."/>
            <person name="Volpe R.P."/>
            <person name="Klimenkova P."/>
            <person name="Gaidamakova E.K."/>
            <person name="Zhou C.E."/>
            <person name="Stewart B.J."/>
            <person name="Lyman M.G."/>
            <person name="Malfatti S.A."/>
            <person name="Rubinfeld B."/>
            <person name="Courtot M."/>
            <person name="Singh J."/>
            <person name="Dalgard C.L."/>
            <person name="Hamilton T."/>
            <person name="Frey K.G."/>
            <person name="Gunde-Cimerman N."/>
            <person name="Dugan L."/>
            <person name="Daly M.J."/>
        </authorList>
    </citation>
    <scope>NUCLEOTIDE SEQUENCE [LARGE SCALE GENOMIC DNA]</scope>
    <source>
        <strain evidence="1 2">MD1149</strain>
    </source>
</reference>